<feature type="binding site" evidence="9">
    <location>
        <position position="461"/>
    </location>
    <ligand>
        <name>phosphoenolpyruvate</name>
        <dbReference type="ChEBI" id="CHEBI:58702"/>
    </ligand>
</feature>
<dbReference type="UniPathway" id="UPA00053">
    <property type="reaction ID" value="UER00089"/>
</dbReference>
<feature type="domain" description="Enolpyruvate transferase" evidence="10">
    <location>
        <begin position="67"/>
        <end position="494"/>
    </location>
</feature>
<feature type="binding site" evidence="9">
    <location>
        <position position="81"/>
    </location>
    <ligand>
        <name>3-phosphoshikimate</name>
        <dbReference type="ChEBI" id="CHEBI:145989"/>
    </ligand>
</feature>
<comment type="caution">
    <text evidence="11">The sequence shown here is derived from an EMBL/GenBank/DDBJ whole genome shotgun (WGS) entry which is preliminary data.</text>
</comment>
<dbReference type="PANTHER" id="PTHR21090:SF5">
    <property type="entry name" value="PENTAFUNCTIONAL AROM POLYPEPTIDE"/>
    <property type="match status" value="1"/>
</dbReference>
<feature type="binding site" evidence="9">
    <location>
        <position position="80"/>
    </location>
    <ligand>
        <name>3-phosphoshikimate</name>
        <dbReference type="ChEBI" id="CHEBI:145989"/>
    </ligand>
</feature>
<evidence type="ECO:0000256" key="5">
    <source>
        <dbReference type="ARBA" id="ARBA00022605"/>
    </source>
</evidence>
<evidence type="ECO:0000256" key="7">
    <source>
        <dbReference type="ARBA" id="ARBA00023141"/>
    </source>
</evidence>
<feature type="binding site" evidence="9">
    <location>
        <position position="406"/>
    </location>
    <ligand>
        <name>3-phosphoshikimate</name>
        <dbReference type="ChEBI" id="CHEBI:145989"/>
    </ligand>
</feature>
<organism evidence="11 12">
    <name type="scientific">Croceibacterium xixiisoli</name>
    <dbReference type="NCBI Taxonomy" id="1476466"/>
    <lineage>
        <taxon>Bacteria</taxon>
        <taxon>Pseudomonadati</taxon>
        <taxon>Pseudomonadota</taxon>
        <taxon>Alphaproteobacteria</taxon>
        <taxon>Sphingomonadales</taxon>
        <taxon>Erythrobacteraceae</taxon>
        <taxon>Croceibacterium</taxon>
    </lineage>
</organism>
<feature type="binding site" evidence="9">
    <location>
        <position position="85"/>
    </location>
    <ligand>
        <name>3-phosphoshikimate</name>
        <dbReference type="ChEBI" id="CHEBI:145989"/>
    </ligand>
</feature>
<keyword evidence="7 9" id="KW-0057">Aromatic amino acid biosynthesis</keyword>
<dbReference type="SUPFAM" id="SSF55205">
    <property type="entry name" value="EPT/RTPC-like"/>
    <property type="match status" value="1"/>
</dbReference>
<feature type="binding site" evidence="9">
    <location>
        <position position="410"/>
    </location>
    <ligand>
        <name>phosphoenolpyruvate</name>
        <dbReference type="ChEBI" id="CHEBI:58702"/>
    </ligand>
</feature>
<name>A0A6I4TT27_9SPHN</name>
<sequence>MDTAQAGIKRGGRLATALGRCQKRPLPHDDRRAANPNRGKTLLIYRKEPAVSANPATAPTPRRFLPGRPLTGRIRVPGDKSISHRSLMFGALAVGETRVTGLLEGEDVLATAAALRAMGATITRQDNGEWRISGVGVGALLQPQTAVDMGNSGTSTRLLMGLVASHPITVNFIGDASLSKRPMGRVTEPLGLMGAQFTTSPGGTLPLMERGTGTAVPITYRLPVASAQVKSAILLAGLNTPGITTVIEPVPTRDHTERMLRGFGADLWVEEGEDGARVIHLRGEAELQPQTITVPGDPSSAAFFAVAALIVPGSDLIIENVGLNPTRAGLFDVLRQMGGQIEELDRREVGGEPVADLRVRHSALHGIEVDPAIAPSMIDEFPVLFVAAALAQGRTITSGLDELRVKESDRLTAMADALRLAGARVEEREDGLVIDGTGGSPLPGTADDGASTGVITHLDHRIAMSMAIAGLASGAGVAVDDTRPIATSFPTFEALLAVGAQ</sequence>
<dbReference type="PANTHER" id="PTHR21090">
    <property type="entry name" value="AROM/DEHYDROQUINATE SYNTHASE"/>
    <property type="match status" value="1"/>
</dbReference>
<dbReference type="Pfam" id="PF00275">
    <property type="entry name" value="EPSP_synthase"/>
    <property type="match status" value="1"/>
</dbReference>
<comment type="similarity">
    <text evidence="3 9">Belongs to the EPSP synthase family.</text>
</comment>
<dbReference type="GO" id="GO:0009423">
    <property type="term" value="P:chorismate biosynthetic process"/>
    <property type="evidence" value="ECO:0007669"/>
    <property type="project" value="UniProtKB-UniRule"/>
</dbReference>
<dbReference type="PROSITE" id="PS00104">
    <property type="entry name" value="EPSP_SYNTHASE_1"/>
    <property type="match status" value="1"/>
</dbReference>
<evidence type="ECO:0000256" key="6">
    <source>
        <dbReference type="ARBA" id="ARBA00022679"/>
    </source>
</evidence>
<evidence type="ECO:0000313" key="12">
    <source>
        <dbReference type="Proteomes" id="UP000469430"/>
    </source>
</evidence>
<dbReference type="CDD" id="cd01556">
    <property type="entry name" value="EPSP_synthase"/>
    <property type="match status" value="1"/>
</dbReference>
<dbReference type="AlphaFoldDB" id="A0A6I4TT27"/>
<dbReference type="GO" id="GO:0005737">
    <property type="term" value="C:cytoplasm"/>
    <property type="evidence" value="ECO:0007669"/>
    <property type="project" value="UniProtKB-SubCell"/>
</dbReference>
<dbReference type="InterPro" id="IPR036968">
    <property type="entry name" value="Enolpyruvate_Tfrase_sf"/>
</dbReference>
<feature type="active site" description="Proton acceptor" evidence="9">
    <location>
        <position position="379"/>
    </location>
</feature>
<dbReference type="FunFam" id="3.65.10.10:FF:000006">
    <property type="entry name" value="3-phosphoshikimate 1-carboxyvinyltransferase"/>
    <property type="match status" value="1"/>
</dbReference>
<dbReference type="Proteomes" id="UP000469430">
    <property type="component" value="Unassembled WGS sequence"/>
</dbReference>
<feature type="binding site" evidence="9">
    <location>
        <position position="153"/>
    </location>
    <ligand>
        <name>phosphoenolpyruvate</name>
        <dbReference type="ChEBI" id="CHEBI:58702"/>
    </ligand>
</feature>
<dbReference type="GO" id="GO:0008652">
    <property type="term" value="P:amino acid biosynthetic process"/>
    <property type="evidence" value="ECO:0007669"/>
    <property type="project" value="UniProtKB-KW"/>
</dbReference>
<comment type="caution">
    <text evidence="9">Lacks conserved residue(s) required for the propagation of feature annotation.</text>
</comment>
<evidence type="ECO:0000259" key="10">
    <source>
        <dbReference type="Pfam" id="PF00275"/>
    </source>
</evidence>
<dbReference type="PIRSF" id="PIRSF000505">
    <property type="entry name" value="EPSPS"/>
    <property type="match status" value="1"/>
</dbReference>
<dbReference type="EMBL" id="WTYJ01000001">
    <property type="protein sequence ID" value="MXO99034.1"/>
    <property type="molecule type" value="Genomic_DNA"/>
</dbReference>
<evidence type="ECO:0000256" key="4">
    <source>
        <dbReference type="ARBA" id="ARBA00022490"/>
    </source>
</evidence>
<comment type="subcellular location">
    <subcellularLocation>
        <location evidence="9">Cytoplasm</location>
    </subcellularLocation>
</comment>
<comment type="pathway">
    <text evidence="2 9">Metabolic intermediate biosynthesis; chorismate biosynthesis; chorismate from D-erythrose 4-phosphate and phosphoenolpyruvate: step 6/7.</text>
</comment>
<evidence type="ECO:0000256" key="9">
    <source>
        <dbReference type="HAMAP-Rule" id="MF_00210"/>
    </source>
</evidence>
<keyword evidence="6 9" id="KW-0808">Transferase</keyword>
<comment type="subunit">
    <text evidence="9">Monomer.</text>
</comment>
<evidence type="ECO:0000256" key="2">
    <source>
        <dbReference type="ARBA" id="ARBA00004811"/>
    </source>
</evidence>
<dbReference type="RefSeq" id="WP_161390614.1">
    <property type="nucleotide sequence ID" value="NZ_JBHSCP010000001.1"/>
</dbReference>
<dbReference type="Gene3D" id="3.65.10.10">
    <property type="entry name" value="Enolpyruvate transferase domain"/>
    <property type="match status" value="2"/>
</dbReference>
<dbReference type="PROSITE" id="PS00885">
    <property type="entry name" value="EPSP_SYNTHASE_2"/>
    <property type="match status" value="1"/>
</dbReference>
<dbReference type="OrthoDB" id="9809920at2"/>
<evidence type="ECO:0000313" key="11">
    <source>
        <dbReference type="EMBL" id="MXO99034.1"/>
    </source>
</evidence>
<comment type="function">
    <text evidence="1 9">Catalyzes the transfer of the enolpyruvyl moiety of phosphoenolpyruvate (PEP) to the 5-hydroxyl of shikimate-3-phosphate (S3P) to produce enolpyruvyl shikimate-3-phosphate and inorganic phosphate.</text>
</comment>
<dbReference type="InterPro" id="IPR001986">
    <property type="entry name" value="Enolpyruvate_Tfrase_dom"/>
</dbReference>
<dbReference type="InterPro" id="IPR013792">
    <property type="entry name" value="RNA3'P_cycl/enolpyr_Trfase_a/b"/>
</dbReference>
<dbReference type="NCBIfam" id="TIGR01356">
    <property type="entry name" value="aroA"/>
    <property type="match status" value="1"/>
</dbReference>
<keyword evidence="12" id="KW-1185">Reference proteome</keyword>
<dbReference type="GO" id="GO:0009073">
    <property type="term" value="P:aromatic amino acid family biosynthetic process"/>
    <property type="evidence" value="ECO:0007669"/>
    <property type="project" value="UniProtKB-KW"/>
</dbReference>
<comment type="catalytic activity">
    <reaction evidence="8">
        <text>3-phosphoshikimate + phosphoenolpyruvate = 5-O-(1-carboxyvinyl)-3-phosphoshikimate + phosphate</text>
        <dbReference type="Rhea" id="RHEA:21256"/>
        <dbReference type="ChEBI" id="CHEBI:43474"/>
        <dbReference type="ChEBI" id="CHEBI:57701"/>
        <dbReference type="ChEBI" id="CHEBI:58702"/>
        <dbReference type="ChEBI" id="CHEBI:145989"/>
        <dbReference type="EC" id="2.5.1.19"/>
    </reaction>
    <physiologicalReaction direction="left-to-right" evidence="8">
        <dbReference type="Rhea" id="RHEA:21257"/>
    </physiologicalReaction>
</comment>
<dbReference type="InterPro" id="IPR023193">
    <property type="entry name" value="EPSP_synthase_CS"/>
</dbReference>
<feature type="binding site" evidence="9">
    <location>
        <position position="228"/>
    </location>
    <ligand>
        <name>phosphoenolpyruvate</name>
        <dbReference type="ChEBI" id="CHEBI:58702"/>
    </ligand>
</feature>
<feature type="binding site" evidence="9">
    <location>
        <position position="181"/>
    </location>
    <ligand>
        <name>phosphoenolpyruvate</name>
        <dbReference type="ChEBI" id="CHEBI:58702"/>
    </ligand>
</feature>
<accession>A0A6I4TT27</accession>
<dbReference type="FunFam" id="3.65.10.10:FF:000005">
    <property type="entry name" value="3-phosphoshikimate 1-carboxyvinyltransferase"/>
    <property type="match status" value="1"/>
</dbReference>
<evidence type="ECO:0000256" key="8">
    <source>
        <dbReference type="ARBA" id="ARBA00044633"/>
    </source>
</evidence>
<evidence type="ECO:0000256" key="1">
    <source>
        <dbReference type="ARBA" id="ARBA00002174"/>
    </source>
</evidence>
<proteinExistence type="inferred from homology"/>
<feature type="binding site" evidence="9">
    <location>
        <position position="80"/>
    </location>
    <ligand>
        <name>phosphoenolpyruvate</name>
        <dbReference type="ChEBI" id="CHEBI:58702"/>
    </ligand>
</feature>
<reference evidence="11 12" key="1">
    <citation type="submission" date="2019-12" db="EMBL/GenBank/DDBJ databases">
        <title>Genomic-based taxomic classification of the family Erythrobacteraceae.</title>
        <authorList>
            <person name="Xu L."/>
        </authorList>
    </citation>
    <scope>NUCLEOTIDE SEQUENCE [LARGE SCALE GENOMIC DNA]</scope>
    <source>
        <strain evidence="11 12">S36</strain>
    </source>
</reference>
<keyword evidence="5 9" id="KW-0028">Amino-acid biosynthesis</keyword>
<keyword evidence="4 9" id="KW-0963">Cytoplasm</keyword>
<protein>
    <recommendedName>
        <fullName evidence="9">3-phosphoshikimate 1-carboxyvinyltransferase</fullName>
        <ecNumber evidence="9">2.5.1.19</ecNumber>
    </recommendedName>
    <alternativeName>
        <fullName evidence="9">5-enolpyruvylshikimate-3-phosphate synthase</fullName>
        <shortName evidence="9">EPSP synthase</shortName>
        <shortName evidence="9">EPSPS</shortName>
    </alternativeName>
</protein>
<feature type="binding site" evidence="9">
    <location>
        <position position="379"/>
    </location>
    <ligand>
        <name>3-phosphoshikimate</name>
        <dbReference type="ChEBI" id="CHEBI:145989"/>
    </ligand>
</feature>
<evidence type="ECO:0000256" key="3">
    <source>
        <dbReference type="ARBA" id="ARBA00009948"/>
    </source>
</evidence>
<dbReference type="InterPro" id="IPR006264">
    <property type="entry name" value="EPSP_synthase"/>
</dbReference>
<gene>
    <name evidence="9 11" type="primary">aroA</name>
    <name evidence="11" type="ORF">GRI97_08535</name>
</gene>
<dbReference type="EC" id="2.5.1.19" evidence="9"/>
<dbReference type="HAMAP" id="MF_00210">
    <property type="entry name" value="EPSP_synth"/>
    <property type="match status" value="1"/>
</dbReference>
<dbReference type="GO" id="GO:0003866">
    <property type="term" value="F:3-phosphoshikimate 1-carboxyvinyltransferase activity"/>
    <property type="evidence" value="ECO:0007669"/>
    <property type="project" value="UniProtKB-UniRule"/>
</dbReference>
<feature type="binding site" evidence="9">
    <location>
        <position position="228"/>
    </location>
    <ligand>
        <name>3-phosphoshikimate</name>
        <dbReference type="ChEBI" id="CHEBI:145989"/>
    </ligand>
</feature>
<feature type="binding site" evidence="9">
    <location>
        <position position="226"/>
    </location>
    <ligand>
        <name>3-phosphoshikimate</name>
        <dbReference type="ChEBI" id="CHEBI:145989"/>
    </ligand>
</feature>